<accession>A0A6M8HXH1</accession>
<feature type="chain" id="PRO_5026814680" evidence="11">
    <location>
        <begin position="23"/>
        <end position="785"/>
    </location>
</feature>
<dbReference type="Gene3D" id="2.170.130.10">
    <property type="entry name" value="TonB-dependent receptor, plug domain"/>
    <property type="match status" value="1"/>
</dbReference>
<organism evidence="14 15">
    <name type="scientific">Lichenicola cladoniae</name>
    <dbReference type="NCBI Taxonomy" id="1484109"/>
    <lineage>
        <taxon>Bacteria</taxon>
        <taxon>Pseudomonadati</taxon>
        <taxon>Pseudomonadota</taxon>
        <taxon>Alphaproteobacteria</taxon>
        <taxon>Acetobacterales</taxon>
        <taxon>Acetobacteraceae</taxon>
        <taxon>Lichenicola</taxon>
    </lineage>
</organism>
<feature type="signal peptide" evidence="11">
    <location>
        <begin position="1"/>
        <end position="22"/>
    </location>
</feature>
<keyword evidence="7 8" id="KW-0998">Cell outer membrane</keyword>
<evidence type="ECO:0000256" key="8">
    <source>
        <dbReference type="PROSITE-ProRule" id="PRU01360"/>
    </source>
</evidence>
<dbReference type="Pfam" id="PF00593">
    <property type="entry name" value="TonB_dep_Rec_b-barrel"/>
    <property type="match status" value="1"/>
</dbReference>
<evidence type="ECO:0000313" key="15">
    <source>
        <dbReference type="Proteomes" id="UP000500767"/>
    </source>
</evidence>
<evidence type="ECO:0000256" key="9">
    <source>
        <dbReference type="RuleBase" id="RU003357"/>
    </source>
</evidence>
<dbReference type="EMBL" id="CP053709">
    <property type="protein sequence ID" value="QKE93040.1"/>
    <property type="molecule type" value="Genomic_DNA"/>
</dbReference>
<dbReference type="Pfam" id="PF07715">
    <property type="entry name" value="Plug"/>
    <property type="match status" value="1"/>
</dbReference>
<evidence type="ECO:0000256" key="1">
    <source>
        <dbReference type="ARBA" id="ARBA00004571"/>
    </source>
</evidence>
<comment type="subcellular location">
    <subcellularLocation>
        <location evidence="1 8">Cell outer membrane</location>
        <topology evidence="1 8">Multi-pass membrane protein</topology>
    </subcellularLocation>
</comment>
<evidence type="ECO:0000256" key="10">
    <source>
        <dbReference type="SAM" id="MobiDB-lite"/>
    </source>
</evidence>
<evidence type="ECO:0000256" key="7">
    <source>
        <dbReference type="ARBA" id="ARBA00023237"/>
    </source>
</evidence>
<dbReference type="KEGG" id="lck:HN018_22845"/>
<dbReference type="PANTHER" id="PTHR47234:SF3">
    <property type="entry name" value="SECRETIN_TONB SHORT N-TERMINAL DOMAIN-CONTAINING PROTEIN"/>
    <property type="match status" value="1"/>
</dbReference>
<keyword evidence="14" id="KW-0675">Receptor</keyword>
<geneLocation type="plasmid" evidence="14 15">
    <name>unnamed1</name>
</geneLocation>
<dbReference type="Gene3D" id="2.40.170.20">
    <property type="entry name" value="TonB-dependent receptor, beta-barrel domain"/>
    <property type="match status" value="1"/>
</dbReference>
<keyword evidence="3 8" id="KW-1134">Transmembrane beta strand</keyword>
<evidence type="ECO:0000256" key="6">
    <source>
        <dbReference type="ARBA" id="ARBA00023136"/>
    </source>
</evidence>
<dbReference type="InterPro" id="IPR036942">
    <property type="entry name" value="Beta-barrel_TonB_sf"/>
</dbReference>
<evidence type="ECO:0000313" key="14">
    <source>
        <dbReference type="EMBL" id="QKE93040.1"/>
    </source>
</evidence>
<proteinExistence type="inferred from homology"/>
<dbReference type="InterPro" id="IPR012910">
    <property type="entry name" value="Plug_dom"/>
</dbReference>
<dbReference type="CDD" id="cd01347">
    <property type="entry name" value="ligand_gated_channel"/>
    <property type="match status" value="1"/>
</dbReference>
<dbReference type="Proteomes" id="UP000500767">
    <property type="component" value="Plasmid unnamed1"/>
</dbReference>
<dbReference type="InterPro" id="IPR037066">
    <property type="entry name" value="Plug_dom_sf"/>
</dbReference>
<keyword evidence="5 9" id="KW-0798">TonB box</keyword>
<dbReference type="RefSeq" id="WP_171836212.1">
    <property type="nucleotide sequence ID" value="NZ_CP053709.1"/>
</dbReference>
<keyword evidence="11" id="KW-0732">Signal</keyword>
<dbReference type="AlphaFoldDB" id="A0A6M8HXH1"/>
<feature type="region of interest" description="Disordered" evidence="10">
    <location>
        <begin position="407"/>
        <end position="428"/>
    </location>
</feature>
<keyword evidence="15" id="KW-1185">Reference proteome</keyword>
<evidence type="ECO:0000256" key="4">
    <source>
        <dbReference type="ARBA" id="ARBA00022692"/>
    </source>
</evidence>
<comment type="similarity">
    <text evidence="8 9">Belongs to the TonB-dependent receptor family.</text>
</comment>
<dbReference type="PANTHER" id="PTHR47234">
    <property type="match status" value="1"/>
</dbReference>
<dbReference type="PROSITE" id="PS52016">
    <property type="entry name" value="TONB_DEPENDENT_REC_3"/>
    <property type="match status" value="1"/>
</dbReference>
<dbReference type="InterPro" id="IPR039426">
    <property type="entry name" value="TonB-dep_rcpt-like"/>
</dbReference>
<keyword evidence="2 8" id="KW-0813">Transport</keyword>
<sequence length="785" mass="84476">MIAKPAAFLLATTCLISPSAFAQPAEDPANTSSSEQVIVTGTRDPHQTARKSLSPITVVSAKELAATGQPDLRDALTHLAPSITREVLNGGNANFLDTIALRTLSQDETLILVNGKRRHTTSVINDTGAQLGSTPVDIGMIPISAIDHIEILQDGAAAQYGSDAIAGVVNIILKTTNHGVTAQGEAGGYYKADGFTTDDAVGGGISLGNSGYLNLNAEFKHQDNTNRGGPDNRLGQPVDQFFGSPQETRETVSYNAGYDLSSNISLYSFATYGHRNGESWQYYRVPSLLPQVFPAGFDPVSAIDENDYSVTAGIKDYNLGGWTLDLSTTYGGDNTDFSLFNSVNTSLYAATGATPTRFSQMSYANTDWTTDLGLQRAFDLPLLASPLNFSIGAQYRYDTYDVRPGEPASYYGSGPQGQDGLSPISRSSSGRDVTAGYIDVSTHILPHWQIDLAGRFEHYTDAGNTETGKVSTRYDFNRFVAVRGTVSNGFRAPTLAEEHFTSLETTPTGASGILAVDSAAARSLGARALKPERSTNFSAGLVLNPIDRLQITIDGYRINIRDRITLGGVYNGQSAINALESQGIALASTVVPDSVSAQYFANAASTYTSGIDIAATYITSLGRYGRIAWDASFNANYTYVKNIAKDQNGNALLNAQDVAYLSTYFPRNKLIVGGHWTKNRWDIALHEIRYGSATSQLTYVSGANAYSNSVFDEFVDQPRFETDLSVGYQVTPHLHLTLGANNLFNAYPSRIPYNTSYLGVDRSDKGIEQIGINGGFYYLAANIAF</sequence>
<name>A0A6M8HXH1_9PROT</name>
<evidence type="ECO:0000256" key="11">
    <source>
        <dbReference type="SAM" id="SignalP"/>
    </source>
</evidence>
<feature type="domain" description="TonB-dependent receptor plug" evidence="13">
    <location>
        <begin position="50"/>
        <end position="168"/>
    </location>
</feature>
<keyword evidence="6 8" id="KW-0472">Membrane</keyword>
<keyword evidence="4 8" id="KW-0812">Transmembrane</keyword>
<feature type="domain" description="TonB-dependent receptor-like beta-barrel" evidence="12">
    <location>
        <begin position="265"/>
        <end position="743"/>
    </location>
</feature>
<evidence type="ECO:0000259" key="12">
    <source>
        <dbReference type="Pfam" id="PF00593"/>
    </source>
</evidence>
<evidence type="ECO:0000256" key="2">
    <source>
        <dbReference type="ARBA" id="ARBA00022448"/>
    </source>
</evidence>
<evidence type="ECO:0000256" key="3">
    <source>
        <dbReference type="ARBA" id="ARBA00022452"/>
    </source>
</evidence>
<reference evidence="14 15" key="1">
    <citation type="journal article" date="2014" name="World J. Microbiol. Biotechnol.">
        <title>Biodiversity and physiological characteristics of Antarctic and Arctic lichens-associated bacteria.</title>
        <authorList>
            <person name="Lee Y.M."/>
            <person name="Kim E.H."/>
            <person name="Lee H.K."/>
            <person name="Hong S.G."/>
        </authorList>
    </citation>
    <scope>NUCLEOTIDE SEQUENCE [LARGE SCALE GENOMIC DNA]</scope>
    <source>
        <strain evidence="14 15">PAMC 26569</strain>
        <plasmid evidence="14">unnamed1</plasmid>
    </source>
</reference>
<dbReference type="SUPFAM" id="SSF56935">
    <property type="entry name" value="Porins"/>
    <property type="match status" value="1"/>
</dbReference>
<keyword evidence="14" id="KW-0614">Plasmid</keyword>
<evidence type="ECO:0000256" key="5">
    <source>
        <dbReference type="ARBA" id="ARBA00023077"/>
    </source>
</evidence>
<dbReference type="InterPro" id="IPR000531">
    <property type="entry name" value="Beta-barrel_TonB"/>
</dbReference>
<dbReference type="GO" id="GO:0009279">
    <property type="term" value="C:cell outer membrane"/>
    <property type="evidence" value="ECO:0007669"/>
    <property type="project" value="UniProtKB-SubCell"/>
</dbReference>
<gene>
    <name evidence="14" type="ORF">HN018_22845</name>
</gene>
<evidence type="ECO:0000259" key="13">
    <source>
        <dbReference type="Pfam" id="PF07715"/>
    </source>
</evidence>
<protein>
    <submittedName>
        <fullName evidence="14">TonB-dependent receptor</fullName>
    </submittedName>
</protein>